<reference evidence="1" key="1">
    <citation type="submission" date="2020-11" db="EMBL/GenBank/DDBJ databases">
        <authorList>
            <person name="Tran Van P."/>
        </authorList>
    </citation>
    <scope>NUCLEOTIDE SEQUENCE</scope>
</reference>
<proteinExistence type="predicted"/>
<accession>A0A7R8Z7M5</accession>
<gene>
    <name evidence="1" type="ORF">TDIB3V08_LOCUS3718</name>
</gene>
<name>A0A7R8Z7M5_TIMDO</name>
<dbReference type="EMBL" id="OA565632">
    <property type="protein sequence ID" value="CAD7197410.1"/>
    <property type="molecule type" value="Genomic_DNA"/>
</dbReference>
<evidence type="ECO:0000313" key="1">
    <source>
        <dbReference type="EMBL" id="CAD7197410.1"/>
    </source>
</evidence>
<organism evidence="1">
    <name type="scientific">Timema douglasi</name>
    <name type="common">Walking stick</name>
    <dbReference type="NCBI Taxonomy" id="61478"/>
    <lineage>
        <taxon>Eukaryota</taxon>
        <taxon>Metazoa</taxon>
        <taxon>Ecdysozoa</taxon>
        <taxon>Arthropoda</taxon>
        <taxon>Hexapoda</taxon>
        <taxon>Insecta</taxon>
        <taxon>Pterygota</taxon>
        <taxon>Neoptera</taxon>
        <taxon>Polyneoptera</taxon>
        <taxon>Phasmatodea</taxon>
        <taxon>Timematodea</taxon>
        <taxon>Timematoidea</taxon>
        <taxon>Timematidae</taxon>
        <taxon>Timema</taxon>
    </lineage>
</organism>
<dbReference type="AlphaFoldDB" id="A0A7R8Z7M5"/>
<sequence>MCPSDLTSAAHLVWRVELRLPCRTMLRAHCREFSSDSLPSPPPFPLPPAALPNIVQLYRIWRDHLTGDGRALTRVELPATTEQ</sequence>
<protein>
    <submittedName>
        <fullName evidence="1">Uncharacterized protein</fullName>
    </submittedName>
</protein>